<dbReference type="EMBL" id="CP025781">
    <property type="protein sequence ID" value="QBC44769.1"/>
    <property type="molecule type" value="Genomic_DNA"/>
</dbReference>
<dbReference type="Gene3D" id="3.30.460.10">
    <property type="entry name" value="Beta Polymerase, domain 2"/>
    <property type="match status" value="1"/>
</dbReference>
<dbReference type="SUPFAM" id="SSF81301">
    <property type="entry name" value="Nucleotidyltransferase"/>
    <property type="match status" value="1"/>
</dbReference>
<feature type="domain" description="Polymerase nucleotidyl transferase" evidence="1">
    <location>
        <begin position="209"/>
        <end position="262"/>
    </location>
</feature>
<dbReference type="RefSeq" id="WP_130107289.1">
    <property type="nucleotide sequence ID" value="NZ_CP025781.1"/>
</dbReference>
<evidence type="ECO:0000313" key="2">
    <source>
        <dbReference type="EMBL" id="QBC44769.1"/>
    </source>
</evidence>
<organism evidence="2 3">
    <name type="scientific">Iodobacter fluviatilis</name>
    <dbReference type="NCBI Taxonomy" id="537"/>
    <lineage>
        <taxon>Bacteria</taxon>
        <taxon>Pseudomonadati</taxon>
        <taxon>Pseudomonadota</taxon>
        <taxon>Betaproteobacteria</taxon>
        <taxon>Neisseriales</taxon>
        <taxon>Chitinibacteraceae</taxon>
        <taxon>Iodobacter</taxon>
    </lineage>
</organism>
<dbReference type="GO" id="GO:0016779">
    <property type="term" value="F:nucleotidyltransferase activity"/>
    <property type="evidence" value="ECO:0007669"/>
    <property type="project" value="InterPro"/>
</dbReference>
<reference evidence="2 3" key="1">
    <citation type="submission" date="2018-01" db="EMBL/GenBank/DDBJ databases">
        <title>Genome sequence of Iodobacter sp. strain PCH194 isolated from Indian Trans-Himalaya.</title>
        <authorList>
            <person name="Kumar V."/>
            <person name="Thakur V."/>
            <person name="Kumar S."/>
            <person name="Singh D."/>
        </authorList>
    </citation>
    <scope>NUCLEOTIDE SEQUENCE [LARGE SCALE GENOMIC DNA]</scope>
    <source>
        <strain evidence="2 3">PCH194</strain>
    </source>
</reference>
<dbReference type="InterPro" id="IPR002934">
    <property type="entry name" value="Polymerase_NTP_transf_dom"/>
</dbReference>
<evidence type="ECO:0000259" key="1">
    <source>
        <dbReference type="Pfam" id="PF01909"/>
    </source>
</evidence>
<protein>
    <recommendedName>
        <fullName evidence="1">Polymerase nucleotidyl transferase domain-containing protein</fullName>
    </recommendedName>
</protein>
<dbReference type="CDD" id="cd05403">
    <property type="entry name" value="NT_KNTase_like"/>
    <property type="match status" value="1"/>
</dbReference>
<gene>
    <name evidence="2" type="ORF">C1H71_15335</name>
</gene>
<dbReference type="KEGG" id="ifl:C1H71_15335"/>
<evidence type="ECO:0000313" key="3">
    <source>
        <dbReference type="Proteomes" id="UP000515917"/>
    </source>
</evidence>
<dbReference type="InterPro" id="IPR043519">
    <property type="entry name" value="NT_sf"/>
</dbReference>
<sequence length="440" mass="49548">MPIELCRQPSSYFLSASENMMPKEKNVELNSQVSIDAIDMQSEKADCGVKPLSVILIGVSHLVEKVNGSLLMAKEGIQVVNGDRLLIDTANTVHSRRGPNHDIYDQVDKRSRPDYIWFHVLELNGNDITESDLYVRQETFITDDHEVLNASNIELSNEHRFYPLKVDKYDYPTLLTHQKCAPGALKTIKDIITAVEVREENINVKYEIEKFCSELSTHLGGTFVSFLYGSYATGSQKEGSDIDVMFSCDNQTYIVYQDKLVPLLTDFLKVLHDKVGARVDDEVPAEAKHLICAQEMMEAANGRIYYPQGDTGKPNIHTLSYFLDKEVVLDGMKKSESGRFGADFLASKYLKLRLIFNILTTPNEIASNNSDVVLDIKNNVRDSLIKLSGDLLAMRPDEDQFGVGHLLQDGHGNAGEMYLGYKFDRVGVAEKLKQLIYNFN</sequence>
<accession>A0A7G3GC86</accession>
<keyword evidence="3" id="KW-1185">Reference proteome</keyword>
<dbReference type="Proteomes" id="UP000515917">
    <property type="component" value="Chromosome"/>
</dbReference>
<proteinExistence type="predicted"/>
<name>A0A7G3GC86_9NEIS</name>
<dbReference type="AlphaFoldDB" id="A0A7G3GC86"/>
<dbReference type="Pfam" id="PF01909">
    <property type="entry name" value="NTP_transf_2"/>
    <property type="match status" value="1"/>
</dbReference>